<protein>
    <submittedName>
        <fullName evidence="1">Uncharacterized protein</fullName>
    </submittedName>
</protein>
<dbReference type="AlphaFoldDB" id="A0A397U7K5"/>
<proteinExistence type="predicted"/>
<gene>
    <name evidence="1" type="ORF">C2G38_2220690</name>
</gene>
<dbReference type="EMBL" id="QKWP01002056">
    <property type="protein sequence ID" value="RIB05058.1"/>
    <property type="molecule type" value="Genomic_DNA"/>
</dbReference>
<dbReference type="Proteomes" id="UP000266673">
    <property type="component" value="Unassembled WGS sequence"/>
</dbReference>
<organism evidence="1 2">
    <name type="scientific">Gigaspora rosea</name>
    <dbReference type="NCBI Taxonomy" id="44941"/>
    <lineage>
        <taxon>Eukaryota</taxon>
        <taxon>Fungi</taxon>
        <taxon>Fungi incertae sedis</taxon>
        <taxon>Mucoromycota</taxon>
        <taxon>Glomeromycotina</taxon>
        <taxon>Glomeromycetes</taxon>
        <taxon>Diversisporales</taxon>
        <taxon>Gigasporaceae</taxon>
        <taxon>Gigaspora</taxon>
    </lineage>
</organism>
<comment type="caution">
    <text evidence="1">The sequence shown here is derived from an EMBL/GenBank/DDBJ whole genome shotgun (WGS) entry which is preliminary data.</text>
</comment>
<sequence>MSCQLDRPKRCIILPKEIITERLCNVFEDIKDWCWQAYDENRSYSNGKDDLNQTNSEQTMAIKKENNDYGTTLNYNNMRTTDPTKEELKTFKVKILMQKLPTLLTLHTRDPFANSTLDEVEKKTEYQTVLVGTYCKKVHEA</sequence>
<keyword evidence="2" id="KW-1185">Reference proteome</keyword>
<reference evidence="1 2" key="1">
    <citation type="submission" date="2018-06" db="EMBL/GenBank/DDBJ databases">
        <title>Comparative genomics reveals the genomic features of Rhizophagus irregularis, R. cerebriforme, R. diaphanum and Gigaspora rosea, and their symbiotic lifestyle signature.</title>
        <authorList>
            <person name="Morin E."/>
            <person name="San Clemente H."/>
            <person name="Chen E.C.H."/>
            <person name="De La Providencia I."/>
            <person name="Hainaut M."/>
            <person name="Kuo A."/>
            <person name="Kohler A."/>
            <person name="Murat C."/>
            <person name="Tang N."/>
            <person name="Roy S."/>
            <person name="Loubradou J."/>
            <person name="Henrissat B."/>
            <person name="Grigoriev I.V."/>
            <person name="Corradi N."/>
            <person name="Roux C."/>
            <person name="Martin F.M."/>
        </authorList>
    </citation>
    <scope>NUCLEOTIDE SEQUENCE [LARGE SCALE GENOMIC DNA]</scope>
    <source>
        <strain evidence="1 2">DAOM 194757</strain>
    </source>
</reference>
<name>A0A397U7K5_9GLOM</name>
<evidence type="ECO:0000313" key="2">
    <source>
        <dbReference type="Proteomes" id="UP000266673"/>
    </source>
</evidence>
<evidence type="ECO:0000313" key="1">
    <source>
        <dbReference type="EMBL" id="RIB05058.1"/>
    </source>
</evidence>
<accession>A0A397U7K5</accession>